<dbReference type="PANTHER" id="PTHR36008:SF1">
    <property type="entry name" value="OS09G0478400 PROTEIN"/>
    <property type="match status" value="1"/>
</dbReference>
<accession>A0A7J6X9K3</accession>
<name>A0A7J6X9K3_THATH</name>
<organism evidence="1 2">
    <name type="scientific">Thalictrum thalictroides</name>
    <name type="common">Rue-anemone</name>
    <name type="synonym">Anemone thalictroides</name>
    <dbReference type="NCBI Taxonomy" id="46969"/>
    <lineage>
        <taxon>Eukaryota</taxon>
        <taxon>Viridiplantae</taxon>
        <taxon>Streptophyta</taxon>
        <taxon>Embryophyta</taxon>
        <taxon>Tracheophyta</taxon>
        <taxon>Spermatophyta</taxon>
        <taxon>Magnoliopsida</taxon>
        <taxon>Ranunculales</taxon>
        <taxon>Ranunculaceae</taxon>
        <taxon>Thalictroideae</taxon>
        <taxon>Thalictrum</taxon>
    </lineage>
</organism>
<reference evidence="1 2" key="1">
    <citation type="submission" date="2020-06" db="EMBL/GenBank/DDBJ databases">
        <title>Transcriptomic and genomic resources for Thalictrum thalictroides and T. hernandezii: Facilitating candidate gene discovery in an emerging model plant lineage.</title>
        <authorList>
            <person name="Arias T."/>
            <person name="Riano-Pachon D.M."/>
            <person name="Di Stilio V.S."/>
        </authorList>
    </citation>
    <scope>NUCLEOTIDE SEQUENCE [LARGE SCALE GENOMIC DNA]</scope>
    <source>
        <strain evidence="2">cv. WT478/WT964</strain>
        <tissue evidence="1">Leaves</tissue>
    </source>
</reference>
<dbReference type="PANTHER" id="PTHR36008">
    <property type="entry name" value="OS09G0478400 PROTEIN"/>
    <property type="match status" value="1"/>
</dbReference>
<evidence type="ECO:0000313" key="1">
    <source>
        <dbReference type="EMBL" id="KAF5205598.1"/>
    </source>
</evidence>
<dbReference type="AlphaFoldDB" id="A0A7J6X9K3"/>
<protein>
    <submittedName>
        <fullName evidence="1">Uncharacterized protein</fullName>
    </submittedName>
</protein>
<dbReference type="EMBL" id="JABWDY010003852">
    <property type="protein sequence ID" value="KAF5205598.1"/>
    <property type="molecule type" value="Genomic_DNA"/>
</dbReference>
<evidence type="ECO:0000313" key="2">
    <source>
        <dbReference type="Proteomes" id="UP000554482"/>
    </source>
</evidence>
<proteinExistence type="predicted"/>
<keyword evidence="2" id="KW-1185">Reference proteome</keyword>
<gene>
    <name evidence="1" type="ORF">FRX31_004816</name>
</gene>
<sequence>MVLENVREMSTEVKGLRNATADQETTTMLNREEWNEIQEVRQRTPFESKLARRKASLRTNEACRHGSDAATASSGCLDLTVPKARKSV</sequence>
<dbReference type="Proteomes" id="UP000554482">
    <property type="component" value="Unassembled WGS sequence"/>
</dbReference>
<comment type="caution">
    <text evidence="1">The sequence shown here is derived from an EMBL/GenBank/DDBJ whole genome shotgun (WGS) entry which is preliminary data.</text>
</comment>